<keyword evidence="4" id="KW-1185">Reference proteome</keyword>
<gene>
    <name evidence="3" type="ORF">B1C78_16870</name>
</gene>
<feature type="signal peptide" evidence="1">
    <location>
        <begin position="1"/>
        <end position="24"/>
    </location>
</feature>
<dbReference type="AlphaFoldDB" id="A0A1V3N7H2"/>
<dbReference type="RefSeq" id="WP_077280301.1">
    <property type="nucleotide sequence ID" value="NZ_MVBK01000143.1"/>
</dbReference>
<dbReference type="OrthoDB" id="9789144at2"/>
<dbReference type="SUPFAM" id="SSF53955">
    <property type="entry name" value="Lysozyme-like"/>
    <property type="match status" value="1"/>
</dbReference>
<evidence type="ECO:0000313" key="3">
    <source>
        <dbReference type="EMBL" id="OOG21004.1"/>
    </source>
</evidence>
<reference evidence="3 4" key="1">
    <citation type="submission" date="2017-02" db="EMBL/GenBank/DDBJ databases">
        <title>Genomic diversity within the haloalkaliphilic genus Thioalkalivibrio.</title>
        <authorList>
            <person name="Ahn A.-C."/>
            <person name="Meier-Kolthoff J."/>
            <person name="Overmars L."/>
            <person name="Richter M."/>
            <person name="Woyke T."/>
            <person name="Sorokin D.Y."/>
            <person name="Muyzer G."/>
        </authorList>
    </citation>
    <scope>NUCLEOTIDE SEQUENCE [LARGE SCALE GENOMIC DNA]</scope>
    <source>
        <strain evidence="3 4">ALJD</strain>
    </source>
</reference>
<evidence type="ECO:0000259" key="2">
    <source>
        <dbReference type="Pfam" id="PF19489"/>
    </source>
</evidence>
<dbReference type="STRING" id="108003.B1C78_16870"/>
<evidence type="ECO:0000256" key="1">
    <source>
        <dbReference type="SAM" id="SignalP"/>
    </source>
</evidence>
<comment type="caution">
    <text evidence="3">The sequence shown here is derived from an EMBL/GenBank/DDBJ whole genome shotgun (WGS) entry which is preliminary data.</text>
</comment>
<protein>
    <recommendedName>
        <fullName evidence="2">Transglycosylase SLT domain-containing protein</fullName>
    </recommendedName>
</protein>
<keyword evidence="1" id="KW-0732">Signal</keyword>
<dbReference type="Proteomes" id="UP000189462">
    <property type="component" value="Unassembled WGS sequence"/>
</dbReference>
<proteinExistence type="predicted"/>
<dbReference type="Pfam" id="PF19489">
    <property type="entry name" value="SLT_4"/>
    <property type="match status" value="1"/>
</dbReference>
<feature type="chain" id="PRO_5012053284" description="Transglycosylase SLT domain-containing protein" evidence="1">
    <location>
        <begin position="25"/>
        <end position="209"/>
    </location>
</feature>
<dbReference type="PROSITE" id="PS51257">
    <property type="entry name" value="PROKAR_LIPOPROTEIN"/>
    <property type="match status" value="1"/>
</dbReference>
<feature type="domain" description="Transglycosylase SLT" evidence="2">
    <location>
        <begin position="11"/>
        <end position="192"/>
    </location>
</feature>
<dbReference type="InterPro" id="IPR023346">
    <property type="entry name" value="Lysozyme-like_dom_sf"/>
</dbReference>
<name>A0A1V3N7H2_9GAMM</name>
<dbReference type="EMBL" id="MVBK01000143">
    <property type="protein sequence ID" value="OOG21004.1"/>
    <property type="molecule type" value="Genomic_DNA"/>
</dbReference>
<organism evidence="3 4">
    <name type="scientific">Thioalkalivibrio denitrificans</name>
    <dbReference type="NCBI Taxonomy" id="108003"/>
    <lineage>
        <taxon>Bacteria</taxon>
        <taxon>Pseudomonadati</taxon>
        <taxon>Pseudomonadota</taxon>
        <taxon>Gammaproteobacteria</taxon>
        <taxon>Chromatiales</taxon>
        <taxon>Ectothiorhodospiraceae</taxon>
        <taxon>Thioalkalivibrio</taxon>
    </lineage>
</organism>
<evidence type="ECO:0000313" key="4">
    <source>
        <dbReference type="Proteomes" id="UP000189462"/>
    </source>
</evidence>
<accession>A0A1V3N7H2</accession>
<dbReference type="InterPro" id="IPR045795">
    <property type="entry name" value="SLT_4"/>
</dbReference>
<sequence>MTLFRFLRSLWVAVVLLLTACANQPPERADNICHIFEEYPRWYDHARRAEQRWGTPIPVQIAFVHQESGFRHNVRPPREYRFGFIPRRRPSSAYGYAQAITPAWSDYQEATGRHNARRTNMAHALDFIGWYNDVSHRRLGIPPYDAERLYLAYHEGHTGYARGAYRSKPQVQRVAQRVNERAQRYSAQLEECERRFRCRRFYQFWPFCR</sequence>
<dbReference type="Gene3D" id="1.10.530.10">
    <property type="match status" value="1"/>
</dbReference>